<accession>A0A9J6ZEM4</accession>
<dbReference type="EMBL" id="CP097899">
    <property type="protein sequence ID" value="URN94517.1"/>
    <property type="molecule type" value="Genomic_DNA"/>
</dbReference>
<dbReference type="KEGG" id="plig:NAG76_22315"/>
<gene>
    <name evidence="1" type="ORF">NAG76_22315</name>
</gene>
<dbReference type="Proteomes" id="UP001056756">
    <property type="component" value="Chromosome"/>
</dbReference>
<evidence type="ECO:0000313" key="1">
    <source>
        <dbReference type="EMBL" id="URN94517.1"/>
    </source>
</evidence>
<name>A0A9J6ZEM4_9BACL</name>
<dbReference type="AlphaFoldDB" id="A0A9J6ZEM4"/>
<reference evidence="1" key="1">
    <citation type="submission" date="2022-05" db="EMBL/GenBank/DDBJ databases">
        <title>Novel bacterial taxa in a minimal lignocellulolytic consortium and its capacity to transform plastics disclosed by genome-resolved metagenomics.</title>
        <authorList>
            <person name="Rodriguez C.A.D."/>
            <person name="Diaz-Garcia L."/>
            <person name="Herrera K."/>
            <person name="Tarazona N.A."/>
            <person name="Sproer C."/>
            <person name="Overmann J."/>
            <person name="Jimenez D.J."/>
        </authorList>
    </citation>
    <scope>NUCLEOTIDE SEQUENCE</scope>
    <source>
        <strain evidence="1">MAG5</strain>
    </source>
</reference>
<proteinExistence type="predicted"/>
<protein>
    <submittedName>
        <fullName evidence="1">Uncharacterized protein</fullName>
    </submittedName>
</protein>
<sequence length="97" mass="11468">MTYPRMNKDDYPPIPDVIVTEEDYKLVLEYIVFSAVKIEELQKKTTNPIISGEKRNELEKLIKLAFIKYDRMCLTLDDYKRRNPHFAHQAAVAHLSR</sequence>
<evidence type="ECO:0000313" key="2">
    <source>
        <dbReference type="Proteomes" id="UP001056756"/>
    </source>
</evidence>
<organism evidence="1 2">
    <name type="scientific">Candidatus Pristimantibacillus lignocellulolyticus</name>
    <dbReference type="NCBI Taxonomy" id="2994561"/>
    <lineage>
        <taxon>Bacteria</taxon>
        <taxon>Bacillati</taxon>
        <taxon>Bacillota</taxon>
        <taxon>Bacilli</taxon>
        <taxon>Bacillales</taxon>
        <taxon>Paenibacillaceae</taxon>
        <taxon>Candidatus Pristimantibacillus</taxon>
    </lineage>
</organism>